<dbReference type="InterPro" id="IPR025422">
    <property type="entry name" value="TGA_domain"/>
</dbReference>
<evidence type="ECO:0000313" key="2">
    <source>
        <dbReference type="Proteomes" id="UP000235220"/>
    </source>
</evidence>
<dbReference type="KEGG" id="jre:109013930"/>
<protein>
    <submittedName>
        <fullName evidence="3">Uncharacterized protein LOC109013930</fullName>
    </submittedName>
</protein>
<dbReference type="STRING" id="51240.A0A2I4H6H1"/>
<evidence type="ECO:0000313" key="3">
    <source>
        <dbReference type="RefSeq" id="XP_018851749.1"/>
    </source>
</evidence>
<dbReference type="PROSITE" id="PS51806">
    <property type="entry name" value="DOG1"/>
    <property type="match status" value="1"/>
</dbReference>
<dbReference type="GO" id="GO:0006351">
    <property type="term" value="P:DNA-templated transcription"/>
    <property type="evidence" value="ECO:0007669"/>
    <property type="project" value="InterPro"/>
</dbReference>
<dbReference type="RefSeq" id="XP_018851749.1">
    <property type="nucleotide sequence ID" value="XM_018996204.2"/>
</dbReference>
<proteinExistence type="predicted"/>
<gene>
    <name evidence="3" type="primary">LOC109013930</name>
</gene>
<dbReference type="OrthoDB" id="1611096at2759"/>
<feature type="compositionally biased region" description="Polar residues" evidence="1">
    <location>
        <begin position="1"/>
        <end position="10"/>
    </location>
</feature>
<dbReference type="PANTHER" id="PTHR47209">
    <property type="entry name" value="OS06G0639500 PROTEIN"/>
    <property type="match status" value="1"/>
</dbReference>
<name>A0A2I4H6H1_JUGRE</name>
<accession>A0A2I4H6H1</accession>
<keyword evidence="2" id="KW-1185">Reference proteome</keyword>
<sequence length="295" mass="33582">MKGGSSQLLQNICEDSDSEEREQDEGMAMARRVTDEYGDEVDDMREKFQCLVLHKHEKAKRGEDLSREKHSLWRQELKNRAERLEKQLKTRWELEELIEEQLNRFRAHYNRAMVRTLPKDVAQLLMPNWAPPQELASLTWLGDWRPSAMLDLVRGLARSSLSSSLLSDSVGNEKLLSQLIHDTRIEEAVIDEEMAEIQATCILHISFTPMSNRSVGSALGCIQSEFKKIERVITKAQNLRFKALELVVKKVLSKTDAAEFLVAFEGIQDAIHQLAANQRLQKGPVTVSVKALGCS</sequence>
<dbReference type="Proteomes" id="UP000235220">
    <property type="component" value="Chromosome 7"/>
</dbReference>
<dbReference type="GO" id="GO:0043565">
    <property type="term" value="F:sequence-specific DNA binding"/>
    <property type="evidence" value="ECO:0007669"/>
    <property type="project" value="InterPro"/>
</dbReference>
<dbReference type="InterPro" id="IPR053293">
    <property type="entry name" value="OCM_Kinase"/>
</dbReference>
<dbReference type="PANTHER" id="PTHR47209:SF4">
    <property type="entry name" value="SEED DORMANCY CONTROL PROTEIN"/>
    <property type="match status" value="1"/>
</dbReference>
<reference evidence="3" key="1">
    <citation type="submission" date="2025-08" db="UniProtKB">
        <authorList>
            <consortium name="RefSeq"/>
        </authorList>
    </citation>
    <scope>IDENTIFICATION</scope>
    <source>
        <tissue evidence="3">Leaves</tissue>
    </source>
</reference>
<evidence type="ECO:0000256" key="1">
    <source>
        <dbReference type="SAM" id="MobiDB-lite"/>
    </source>
</evidence>
<dbReference type="AlphaFoldDB" id="A0A2I4H6H1"/>
<organism evidence="2 3">
    <name type="scientific">Juglans regia</name>
    <name type="common">English walnut</name>
    <dbReference type="NCBI Taxonomy" id="51240"/>
    <lineage>
        <taxon>Eukaryota</taxon>
        <taxon>Viridiplantae</taxon>
        <taxon>Streptophyta</taxon>
        <taxon>Embryophyta</taxon>
        <taxon>Tracheophyta</taxon>
        <taxon>Spermatophyta</taxon>
        <taxon>Magnoliopsida</taxon>
        <taxon>eudicotyledons</taxon>
        <taxon>Gunneridae</taxon>
        <taxon>Pentapetalae</taxon>
        <taxon>rosids</taxon>
        <taxon>fabids</taxon>
        <taxon>Fagales</taxon>
        <taxon>Juglandaceae</taxon>
        <taxon>Juglans</taxon>
    </lineage>
</organism>
<feature type="region of interest" description="Disordered" evidence="1">
    <location>
        <begin position="1"/>
        <end position="32"/>
    </location>
</feature>
<dbReference type="Gramene" id="Jr07_31480_p1">
    <property type="protein sequence ID" value="cds.Jr07_31480_p1"/>
    <property type="gene ID" value="Jr07_31480"/>
</dbReference>
<feature type="compositionally biased region" description="Acidic residues" evidence="1">
    <location>
        <begin position="14"/>
        <end position="25"/>
    </location>
</feature>
<dbReference type="Pfam" id="PF14144">
    <property type="entry name" value="DOG1"/>
    <property type="match status" value="1"/>
</dbReference>
<dbReference type="GeneID" id="109013930"/>